<evidence type="ECO:0000313" key="3">
    <source>
        <dbReference type="Proteomes" id="UP001163105"/>
    </source>
</evidence>
<feature type="region of interest" description="Disordered" evidence="1">
    <location>
        <begin position="517"/>
        <end position="538"/>
    </location>
</feature>
<comment type="caution">
    <text evidence="2">The sequence shown here is derived from an EMBL/GenBank/DDBJ whole genome shotgun (WGS) entry which is preliminary data.</text>
</comment>
<feature type="compositionally biased region" description="Polar residues" evidence="1">
    <location>
        <begin position="30"/>
        <end position="46"/>
    </location>
</feature>
<organism evidence="2 3">
    <name type="scientific">Purpureocillium lavendulum</name>
    <dbReference type="NCBI Taxonomy" id="1247861"/>
    <lineage>
        <taxon>Eukaryota</taxon>
        <taxon>Fungi</taxon>
        <taxon>Dikarya</taxon>
        <taxon>Ascomycota</taxon>
        <taxon>Pezizomycotina</taxon>
        <taxon>Sordariomycetes</taxon>
        <taxon>Hypocreomycetidae</taxon>
        <taxon>Hypocreales</taxon>
        <taxon>Ophiocordycipitaceae</taxon>
        <taxon>Purpureocillium</taxon>
    </lineage>
</organism>
<name>A0AB34FY92_9HYPO</name>
<dbReference type="EMBL" id="JAQHRD010000002">
    <property type="protein sequence ID" value="KAJ6444008.1"/>
    <property type="molecule type" value="Genomic_DNA"/>
</dbReference>
<feature type="compositionally biased region" description="Low complexity" evidence="1">
    <location>
        <begin position="1"/>
        <end position="26"/>
    </location>
</feature>
<protein>
    <submittedName>
        <fullName evidence="2">Nuclear pore</fullName>
    </submittedName>
</protein>
<feature type="region of interest" description="Disordered" evidence="1">
    <location>
        <begin position="1"/>
        <end position="55"/>
    </location>
</feature>
<dbReference type="AlphaFoldDB" id="A0AB34FY92"/>
<feature type="region of interest" description="Disordered" evidence="1">
    <location>
        <begin position="154"/>
        <end position="183"/>
    </location>
</feature>
<sequence length="622" mass="66614">MTVLPSSEKNNASSPPSSASAASTPAPRQPTYTTAGTIYNPNSSQPLQPPARRGRATRWNGVGVNQTGLCLFPKAVLAGLTLKTATNGRTTSMPQYSPLQQNSDRAVSPLSTYEHSTMGVALAPQAPRLRHGNVSPAPVPKETVIHDADAAKGHIPTADGNGHDCSGKVDDQQEETDKEGRSGHTAHLMSMSMNALQNLASYPNPAQKDAQKLLKPSVDMAAAKHPLCCPAPASYPLYPLQQRVDEGTGTKGGSGLSSLRPSQVDGTNKNVAIPTGLLPISRSSSPASSLEQVMTPTSSASSSSVLGAPAPLTAGPPGQRQYRPVTYDSMMKHFQPANQTPVQLAEHMSAVKYANETGFRAEARDDHFGPVKTVPPLSLRKYFDGNELIKDPSSPETQPEPQKKSLLTELVETSEPDGPPVRRNTGASSYVDGPAWHQGASSAVSPLQLRRPMLVRPPFGSGYYAPMPAFVGPNDPIRNARQQRIDQDWYAGSDRLGKSMDEIAAEAEHRRRQCRFGAVGDGRPKPAPKTEYPPIPVDLANRIPTPKHTEVLMNMALDSLVHAVDEGNLGSAFYKWAEEMDRKYGGKVCAGKTGEDDDAETETETEMETEMDSGSESESEAE</sequence>
<feature type="region of interest" description="Disordered" evidence="1">
    <location>
        <begin position="244"/>
        <end position="323"/>
    </location>
</feature>
<feature type="compositionally biased region" description="Basic and acidic residues" evidence="1">
    <location>
        <begin position="161"/>
        <end position="171"/>
    </location>
</feature>
<feature type="compositionally biased region" description="Low complexity" evidence="1">
    <location>
        <begin position="298"/>
        <end position="318"/>
    </location>
</feature>
<gene>
    <name evidence="2" type="ORF">O9K51_02402</name>
</gene>
<dbReference type="Proteomes" id="UP001163105">
    <property type="component" value="Unassembled WGS sequence"/>
</dbReference>
<feature type="compositionally biased region" description="Polar residues" evidence="1">
    <location>
        <begin position="260"/>
        <end position="270"/>
    </location>
</feature>
<evidence type="ECO:0000313" key="2">
    <source>
        <dbReference type="EMBL" id="KAJ6444008.1"/>
    </source>
</evidence>
<feature type="compositionally biased region" description="Pro residues" evidence="1">
    <location>
        <begin position="525"/>
        <end position="536"/>
    </location>
</feature>
<feature type="region of interest" description="Disordered" evidence="1">
    <location>
        <begin position="386"/>
        <end position="405"/>
    </location>
</feature>
<proteinExistence type="predicted"/>
<keyword evidence="3" id="KW-1185">Reference proteome</keyword>
<feature type="region of interest" description="Disordered" evidence="1">
    <location>
        <begin position="587"/>
        <end position="622"/>
    </location>
</feature>
<accession>A0AB34FY92</accession>
<reference evidence="2" key="1">
    <citation type="submission" date="2023-01" db="EMBL/GenBank/DDBJ databases">
        <title>The growth and conidiation of Purpureocillium lavendulum are regulated by nitrogen source and histone H3K14 acetylation.</title>
        <authorList>
            <person name="Tang P."/>
            <person name="Han J."/>
            <person name="Zhang C."/>
            <person name="Tang P."/>
            <person name="Qi F."/>
            <person name="Zhang K."/>
            <person name="Liang L."/>
        </authorList>
    </citation>
    <scope>NUCLEOTIDE SEQUENCE</scope>
    <source>
        <strain evidence="2">YMF1.00683</strain>
    </source>
</reference>
<evidence type="ECO:0000256" key="1">
    <source>
        <dbReference type="SAM" id="MobiDB-lite"/>
    </source>
</evidence>
<feature type="compositionally biased region" description="Acidic residues" evidence="1">
    <location>
        <begin position="595"/>
        <end position="622"/>
    </location>
</feature>